<sequence length="159" mass="17312">MLGRVIGGLATFLIVLATVSLIEENKVWKDQAQSQEPQDGDGENVGAEVPSDAINDYVGTWMGGIQQGFATMPFKFQFNDDMTVTVWPADEPVVNTTYEIVEGGKFLALFNNGTEAFQGSASQGETGKFLDFCYLAGISKDSTGRMRFTDQMCGTAQKR</sequence>
<reference evidence="3" key="1">
    <citation type="submission" date="2017-09" db="EMBL/GenBank/DDBJ databases">
        <title>Depth-based differentiation of microbial function through sediment-hosted aquifers and enrichment of novel symbionts in the deep terrestrial subsurface.</title>
        <authorList>
            <person name="Probst A.J."/>
            <person name="Ladd B."/>
            <person name="Jarett J.K."/>
            <person name="Geller-Mcgrath D.E."/>
            <person name="Sieber C.M.K."/>
            <person name="Emerson J.B."/>
            <person name="Anantharaman K."/>
            <person name="Thomas B.C."/>
            <person name="Malmstrom R."/>
            <person name="Stieglmeier M."/>
            <person name="Klingl A."/>
            <person name="Woyke T."/>
            <person name="Ryan C.M."/>
            <person name="Banfield J.F."/>
        </authorList>
    </citation>
    <scope>NUCLEOTIDE SEQUENCE [LARGE SCALE GENOMIC DNA]</scope>
</reference>
<evidence type="ECO:0000256" key="1">
    <source>
        <dbReference type="SAM" id="MobiDB-lite"/>
    </source>
</evidence>
<name>A0A2M6R9U8_9BACT</name>
<dbReference type="Proteomes" id="UP000231162">
    <property type="component" value="Unassembled WGS sequence"/>
</dbReference>
<organism evidence="2 3">
    <name type="scientific">Candidatus Berkelbacteria bacterium CG10_big_fil_rev_8_21_14_0_10_43_14</name>
    <dbReference type="NCBI Taxonomy" id="1974515"/>
    <lineage>
        <taxon>Bacteria</taxon>
        <taxon>Candidatus Berkelbacteria</taxon>
    </lineage>
</organism>
<protein>
    <submittedName>
        <fullName evidence="2">Uncharacterized protein</fullName>
    </submittedName>
</protein>
<gene>
    <name evidence="2" type="ORF">COT79_00020</name>
</gene>
<evidence type="ECO:0000313" key="3">
    <source>
        <dbReference type="Proteomes" id="UP000231162"/>
    </source>
</evidence>
<feature type="region of interest" description="Disordered" evidence="1">
    <location>
        <begin position="30"/>
        <end position="49"/>
    </location>
</feature>
<evidence type="ECO:0000313" key="2">
    <source>
        <dbReference type="EMBL" id="PIS07303.1"/>
    </source>
</evidence>
<dbReference type="AlphaFoldDB" id="A0A2M6R9U8"/>
<proteinExistence type="predicted"/>
<comment type="caution">
    <text evidence="2">The sequence shown here is derived from an EMBL/GenBank/DDBJ whole genome shotgun (WGS) entry which is preliminary data.</text>
</comment>
<dbReference type="EMBL" id="PEZX01000001">
    <property type="protein sequence ID" value="PIS07303.1"/>
    <property type="molecule type" value="Genomic_DNA"/>
</dbReference>
<accession>A0A2M6R9U8</accession>